<reference evidence="9 10" key="1">
    <citation type="submission" date="2018-11" db="EMBL/GenBank/DDBJ databases">
        <title>Genome sequencing and analysis.</title>
        <authorList>
            <person name="Huang Y.-T."/>
        </authorList>
    </citation>
    <scope>NUCLEOTIDE SEQUENCE [LARGE SCALE GENOMIC DNA]</scope>
    <source>
        <strain evidence="9 10">SHIN</strain>
    </source>
</reference>
<feature type="transmembrane region" description="Helical" evidence="7">
    <location>
        <begin position="78"/>
        <end position="97"/>
    </location>
</feature>
<dbReference type="GO" id="GO:0016020">
    <property type="term" value="C:membrane"/>
    <property type="evidence" value="ECO:0007669"/>
    <property type="project" value="UniProtKB-SubCell"/>
</dbReference>
<evidence type="ECO:0000256" key="7">
    <source>
        <dbReference type="SAM" id="Phobius"/>
    </source>
</evidence>
<dbReference type="EMBL" id="PKQI01000001">
    <property type="protein sequence ID" value="NNV19132.1"/>
    <property type="molecule type" value="Genomic_DNA"/>
</dbReference>
<protein>
    <submittedName>
        <fullName evidence="9">MFS transporter</fullName>
    </submittedName>
</protein>
<dbReference type="InterPro" id="IPR036259">
    <property type="entry name" value="MFS_trans_sf"/>
</dbReference>
<dbReference type="Pfam" id="PF07690">
    <property type="entry name" value="MFS_1"/>
    <property type="match status" value="1"/>
</dbReference>
<evidence type="ECO:0000313" key="9">
    <source>
        <dbReference type="EMBL" id="NNV19132.1"/>
    </source>
</evidence>
<evidence type="ECO:0000259" key="8">
    <source>
        <dbReference type="PROSITE" id="PS50850"/>
    </source>
</evidence>
<keyword evidence="4 7" id="KW-0812">Transmembrane</keyword>
<dbReference type="RefSeq" id="WP_171379611.1">
    <property type="nucleotide sequence ID" value="NZ_PKQI01000001.1"/>
</dbReference>
<feature type="transmembrane region" description="Helical" evidence="7">
    <location>
        <begin position="268"/>
        <end position="289"/>
    </location>
</feature>
<comment type="caution">
    <text evidence="9">The sequence shown here is derived from an EMBL/GenBank/DDBJ whole genome shotgun (WGS) entry which is preliminary data.</text>
</comment>
<evidence type="ECO:0000256" key="4">
    <source>
        <dbReference type="ARBA" id="ARBA00022692"/>
    </source>
</evidence>
<feature type="domain" description="Major facilitator superfamily (MFS) profile" evidence="8">
    <location>
        <begin position="12"/>
        <end position="452"/>
    </location>
</feature>
<comment type="function">
    <text evidence="1">Resistance to tetracycline by an active tetracycline efflux. This is an energy-dependent process that decreases the accumulation of the antibiotic in whole cells. This protein functions as a metal-tetracycline/H(+) antiporter.</text>
</comment>
<evidence type="ECO:0000256" key="3">
    <source>
        <dbReference type="ARBA" id="ARBA00007520"/>
    </source>
</evidence>
<feature type="transmembrane region" description="Helical" evidence="7">
    <location>
        <begin position="136"/>
        <end position="159"/>
    </location>
</feature>
<comment type="subcellular location">
    <subcellularLocation>
        <location evidence="2">Membrane</location>
        <topology evidence="2">Multi-pass membrane protein</topology>
    </subcellularLocation>
</comment>
<dbReference type="GO" id="GO:0022857">
    <property type="term" value="F:transmembrane transporter activity"/>
    <property type="evidence" value="ECO:0007669"/>
    <property type="project" value="InterPro"/>
</dbReference>
<feature type="transmembrane region" description="Helical" evidence="7">
    <location>
        <begin position="165"/>
        <end position="183"/>
    </location>
</feature>
<comment type="similarity">
    <text evidence="3">Belongs to the major facilitator superfamily. TCR/Tet family.</text>
</comment>
<gene>
    <name evidence="9" type="ORF">EHE22_01645</name>
</gene>
<evidence type="ECO:0000256" key="1">
    <source>
        <dbReference type="ARBA" id="ARBA00003279"/>
    </source>
</evidence>
<dbReference type="PROSITE" id="PS00216">
    <property type="entry name" value="SUGAR_TRANSPORT_1"/>
    <property type="match status" value="1"/>
</dbReference>
<feature type="transmembrane region" description="Helical" evidence="7">
    <location>
        <begin position="358"/>
        <end position="379"/>
    </location>
</feature>
<name>A0A7Y3T157_9HYPH</name>
<dbReference type="PANTHER" id="PTHR42718:SF49">
    <property type="entry name" value="EXPORT PROTEIN"/>
    <property type="match status" value="1"/>
</dbReference>
<dbReference type="PRINTS" id="PR01035">
    <property type="entry name" value="TCRTETA"/>
</dbReference>
<dbReference type="Gene3D" id="1.20.1250.20">
    <property type="entry name" value="MFS general substrate transporter like domains"/>
    <property type="match status" value="1"/>
</dbReference>
<dbReference type="PROSITE" id="PS50850">
    <property type="entry name" value="MFS"/>
    <property type="match status" value="1"/>
</dbReference>
<feature type="transmembrane region" description="Helical" evidence="7">
    <location>
        <begin position="12"/>
        <end position="34"/>
    </location>
</feature>
<feature type="transmembrane region" description="Helical" evidence="7">
    <location>
        <begin position="229"/>
        <end position="247"/>
    </location>
</feature>
<dbReference type="Gene3D" id="1.20.1720.10">
    <property type="entry name" value="Multidrug resistance protein D"/>
    <property type="match status" value="1"/>
</dbReference>
<organism evidence="9 10">
    <name type="scientific">Brucella pseudogrignonensis</name>
    <dbReference type="NCBI Taxonomy" id="419475"/>
    <lineage>
        <taxon>Bacteria</taxon>
        <taxon>Pseudomonadati</taxon>
        <taxon>Pseudomonadota</taxon>
        <taxon>Alphaproteobacteria</taxon>
        <taxon>Hyphomicrobiales</taxon>
        <taxon>Brucellaceae</taxon>
        <taxon>Brucella/Ochrobactrum group</taxon>
        <taxon>Brucella</taxon>
    </lineage>
</organism>
<feature type="transmembrane region" description="Helical" evidence="7">
    <location>
        <begin position="195"/>
        <end position="217"/>
    </location>
</feature>
<evidence type="ECO:0000256" key="5">
    <source>
        <dbReference type="ARBA" id="ARBA00022989"/>
    </source>
</evidence>
<feature type="transmembrane region" description="Helical" evidence="7">
    <location>
        <begin position="103"/>
        <end position="124"/>
    </location>
</feature>
<feature type="transmembrane region" description="Helical" evidence="7">
    <location>
        <begin position="331"/>
        <end position="352"/>
    </location>
</feature>
<evidence type="ECO:0000313" key="10">
    <source>
        <dbReference type="Proteomes" id="UP000526233"/>
    </source>
</evidence>
<dbReference type="AlphaFoldDB" id="A0A7Y3T157"/>
<dbReference type="InterPro" id="IPR020846">
    <property type="entry name" value="MFS_dom"/>
</dbReference>
<dbReference type="Proteomes" id="UP000526233">
    <property type="component" value="Unassembled WGS sequence"/>
</dbReference>
<keyword evidence="6 7" id="KW-0472">Membrane</keyword>
<dbReference type="SUPFAM" id="SSF103473">
    <property type="entry name" value="MFS general substrate transporter"/>
    <property type="match status" value="1"/>
</dbReference>
<keyword evidence="5 7" id="KW-1133">Transmembrane helix</keyword>
<evidence type="ECO:0000256" key="2">
    <source>
        <dbReference type="ARBA" id="ARBA00004141"/>
    </source>
</evidence>
<dbReference type="InterPro" id="IPR005829">
    <property type="entry name" value="Sugar_transporter_CS"/>
</dbReference>
<sequence length="500" mass="52133">MSSSITSINRTALAAICLSALMVGLEISSIPAILPTLEKVLLADFQQLQWIMNSYTLAMTATLMAAGALADRFGRKRVLIVGVVIFGISSLACGLATDASILIAARAVQGAGGAAMLACQIAVLSHQFPDGRERGIAFSFWGIVFGAGLGFGPLVGGLMVALLSWKWVFLVHVGLATVTFVLAQRSVQESSDPHAFRIDLAGIVTLSLAVLCLVYLITRGQALGFDEAVGLGVAALGVASLLLFVIVELRVARPMFDFSAFRIPNFSGALVGSAGMNASFWPFVIYLPIYFQAGLGYDNVTAGLALLAYTLPTLMAPPFGERLLLRYGPRVILPLGLFAIGSGFMLMRLAMFGDSASWMTMAPGCILAGAGVGLMNTPVSNTATASVPQGRAGMASGMDMSVRMISLAINIALMGFILLQGIQAGLGSNPLAEANLTAIAEMIAAGNLDATEAAGLTQPVARQALVNGFGWVMLYAGIGAWALSALCFLVLARTKVALVR</sequence>
<proteinExistence type="inferred from homology"/>
<evidence type="ECO:0000256" key="6">
    <source>
        <dbReference type="ARBA" id="ARBA00023136"/>
    </source>
</evidence>
<feature type="transmembrane region" description="Helical" evidence="7">
    <location>
        <begin position="54"/>
        <end position="71"/>
    </location>
</feature>
<dbReference type="PANTHER" id="PTHR42718">
    <property type="entry name" value="MAJOR FACILITATOR SUPERFAMILY MULTIDRUG TRANSPORTER MFSC"/>
    <property type="match status" value="1"/>
</dbReference>
<feature type="transmembrane region" description="Helical" evidence="7">
    <location>
        <begin position="469"/>
        <end position="492"/>
    </location>
</feature>
<feature type="transmembrane region" description="Helical" evidence="7">
    <location>
        <begin position="400"/>
        <end position="422"/>
    </location>
</feature>
<dbReference type="CDD" id="cd17321">
    <property type="entry name" value="MFS_MMR_MDR_like"/>
    <property type="match status" value="1"/>
</dbReference>
<feature type="transmembrane region" description="Helical" evidence="7">
    <location>
        <begin position="301"/>
        <end position="319"/>
    </location>
</feature>
<dbReference type="InterPro" id="IPR011701">
    <property type="entry name" value="MFS"/>
</dbReference>
<accession>A0A7Y3T157</accession>
<dbReference type="InterPro" id="IPR001958">
    <property type="entry name" value="Tet-R_TetA/multi-R_MdtG-like"/>
</dbReference>